<organism evidence="1 2">
    <name type="scientific">Calidifontibacter indicus</name>
    <dbReference type="NCBI Taxonomy" id="419650"/>
    <lineage>
        <taxon>Bacteria</taxon>
        <taxon>Bacillati</taxon>
        <taxon>Actinomycetota</taxon>
        <taxon>Actinomycetes</taxon>
        <taxon>Micrococcales</taxon>
        <taxon>Dermacoccaceae</taxon>
        <taxon>Calidifontibacter</taxon>
    </lineage>
</organism>
<dbReference type="EMBL" id="QTUA01000001">
    <property type="protein sequence ID" value="REF30579.1"/>
    <property type="molecule type" value="Genomic_DNA"/>
</dbReference>
<dbReference type="OrthoDB" id="4876946at2"/>
<evidence type="ECO:0000313" key="2">
    <source>
        <dbReference type="Proteomes" id="UP000256253"/>
    </source>
</evidence>
<sequence length="296" mass="31637">MTADLCTGPAWVDRNPVLRFDGRAALDLLGRRLSFEAHPERECTGASVADASGSLTHRACPRGRPATRGRQCAECTADDQFRFAHHAHRGGYVPAALDDYLRSPHFVYVATFADGVSKVGTAVDHRKVGRLDEQGPLAATFVVAASDGRAARGFEDLVTDRLGLTQFKNRSSKVAALLTATSRVEVLGLHEQTVSDSLDALATEPEAELIRESWVPPAAQSDLLHALDASSVGRYPHPLTEGEHCLTVRAMAGATALVTVNDDDALFLADLGSLAGHRLRPGDVRSAPVPTQLGLF</sequence>
<dbReference type="RefSeq" id="WP_115922552.1">
    <property type="nucleotide sequence ID" value="NZ_QTUA01000001.1"/>
</dbReference>
<reference evidence="1 2" key="1">
    <citation type="submission" date="2018-08" db="EMBL/GenBank/DDBJ databases">
        <title>Sequencing the genomes of 1000 actinobacteria strains.</title>
        <authorList>
            <person name="Klenk H.-P."/>
        </authorList>
    </citation>
    <scope>NUCLEOTIDE SEQUENCE [LARGE SCALE GENOMIC DNA]</scope>
    <source>
        <strain evidence="1 2">DSM 22967</strain>
    </source>
</reference>
<dbReference type="Proteomes" id="UP000256253">
    <property type="component" value="Unassembled WGS sequence"/>
</dbReference>
<comment type="caution">
    <text evidence="1">The sequence shown here is derived from an EMBL/GenBank/DDBJ whole genome shotgun (WGS) entry which is preliminary data.</text>
</comment>
<protein>
    <submittedName>
        <fullName evidence="1">Uncharacterized protein DUF2797</fullName>
    </submittedName>
</protein>
<proteinExistence type="predicted"/>
<accession>A0A3D9UMM6</accession>
<evidence type="ECO:0000313" key="1">
    <source>
        <dbReference type="EMBL" id="REF30579.1"/>
    </source>
</evidence>
<dbReference type="AlphaFoldDB" id="A0A3D9UMM6"/>
<gene>
    <name evidence="1" type="ORF">DFJ65_1591</name>
</gene>
<keyword evidence="2" id="KW-1185">Reference proteome</keyword>
<name>A0A3D9UMM6_9MICO</name>